<dbReference type="Proteomes" id="UP001243375">
    <property type="component" value="Unassembled WGS sequence"/>
</dbReference>
<reference evidence="1" key="1">
    <citation type="submission" date="2023-04" db="EMBL/GenBank/DDBJ databases">
        <title>Draft Genome sequencing of Naganishia species isolated from polar environments using Oxford Nanopore Technology.</title>
        <authorList>
            <person name="Leo P."/>
            <person name="Venkateswaran K."/>
        </authorList>
    </citation>
    <scope>NUCLEOTIDE SEQUENCE</scope>
    <source>
        <strain evidence="1">MNA-CCFEE 5425</strain>
    </source>
</reference>
<organism evidence="1 2">
    <name type="scientific">Naganishia vaughanmartiniae</name>
    <dbReference type="NCBI Taxonomy" id="1424756"/>
    <lineage>
        <taxon>Eukaryota</taxon>
        <taxon>Fungi</taxon>
        <taxon>Dikarya</taxon>
        <taxon>Basidiomycota</taxon>
        <taxon>Agaricomycotina</taxon>
        <taxon>Tremellomycetes</taxon>
        <taxon>Filobasidiales</taxon>
        <taxon>Filobasidiaceae</taxon>
        <taxon>Naganishia</taxon>
    </lineage>
</organism>
<evidence type="ECO:0000313" key="2">
    <source>
        <dbReference type="Proteomes" id="UP001243375"/>
    </source>
</evidence>
<name>A0ACC2WJG4_9TREE</name>
<protein>
    <submittedName>
        <fullName evidence="1">Uncharacterized protein</fullName>
    </submittedName>
</protein>
<comment type="caution">
    <text evidence="1">The sequence shown here is derived from an EMBL/GenBank/DDBJ whole genome shotgun (WGS) entry which is preliminary data.</text>
</comment>
<dbReference type="EMBL" id="JASBWU010000028">
    <property type="protein sequence ID" value="KAJ9111787.1"/>
    <property type="molecule type" value="Genomic_DNA"/>
</dbReference>
<gene>
    <name evidence="1" type="ORF">QFC22_006446</name>
</gene>
<sequence length="184" mass="20552">MRSPQPSVSSMNEDGRRDSFDLLAQSSDFTSIYTTQEDENRISLSEKTDSVRTAAGGSVKGVLSDWHWATSSKAKDRYFEPSANDTRSSLPPDEERLELEKYKLQNAAAASILDAESLLRAKLLARAKKINNQTQAVDLEVESAMVQSLYTEFQETLAGITRDYERKASEILVTSVRTLLGRRP</sequence>
<evidence type="ECO:0000313" key="1">
    <source>
        <dbReference type="EMBL" id="KAJ9111787.1"/>
    </source>
</evidence>
<keyword evidence="2" id="KW-1185">Reference proteome</keyword>
<accession>A0ACC2WJG4</accession>
<proteinExistence type="predicted"/>